<feature type="transmembrane region" description="Helical" evidence="3">
    <location>
        <begin position="355"/>
        <end position="373"/>
    </location>
</feature>
<dbReference type="AlphaFoldDB" id="A0A366MVD2"/>
<dbReference type="InterPro" id="IPR029787">
    <property type="entry name" value="Nucleotide_cyclase"/>
</dbReference>
<dbReference type="SMART" id="SM00267">
    <property type="entry name" value="GGDEF"/>
    <property type="match status" value="1"/>
</dbReference>
<evidence type="ECO:0000259" key="4">
    <source>
        <dbReference type="PROSITE" id="PS50887"/>
    </source>
</evidence>
<dbReference type="InterPro" id="IPR043128">
    <property type="entry name" value="Rev_trsase/Diguanyl_cyclase"/>
</dbReference>
<organism evidence="5 6">
    <name type="scientific">Aliarcobacter vitoriensis</name>
    <dbReference type="NCBI Taxonomy" id="2011099"/>
    <lineage>
        <taxon>Bacteria</taxon>
        <taxon>Pseudomonadati</taxon>
        <taxon>Campylobacterota</taxon>
        <taxon>Epsilonproteobacteria</taxon>
        <taxon>Campylobacterales</taxon>
        <taxon>Arcobacteraceae</taxon>
        <taxon>Aliarcobacter</taxon>
    </lineage>
</organism>
<feature type="transmembrane region" description="Helical" evidence="3">
    <location>
        <begin position="300"/>
        <end position="318"/>
    </location>
</feature>
<dbReference type="GO" id="GO:0005886">
    <property type="term" value="C:plasma membrane"/>
    <property type="evidence" value="ECO:0007669"/>
    <property type="project" value="TreeGrafter"/>
</dbReference>
<dbReference type="OrthoDB" id="5457582at2"/>
<comment type="catalytic activity">
    <reaction evidence="2">
        <text>2 GTP = 3',3'-c-di-GMP + 2 diphosphate</text>
        <dbReference type="Rhea" id="RHEA:24898"/>
        <dbReference type="ChEBI" id="CHEBI:33019"/>
        <dbReference type="ChEBI" id="CHEBI:37565"/>
        <dbReference type="ChEBI" id="CHEBI:58805"/>
        <dbReference type="EC" id="2.7.7.65"/>
    </reaction>
</comment>
<dbReference type="InterPro" id="IPR011623">
    <property type="entry name" value="7TMR_DISM_rcpt_extracell_dom1"/>
</dbReference>
<feature type="transmembrane region" description="Helical" evidence="3">
    <location>
        <begin position="177"/>
        <end position="196"/>
    </location>
</feature>
<dbReference type="CDD" id="cd01949">
    <property type="entry name" value="GGDEF"/>
    <property type="match status" value="1"/>
</dbReference>
<dbReference type="PANTHER" id="PTHR45138">
    <property type="entry name" value="REGULATORY COMPONENTS OF SENSORY TRANSDUCTION SYSTEM"/>
    <property type="match status" value="1"/>
</dbReference>
<dbReference type="Pfam" id="PF07695">
    <property type="entry name" value="7TMR-DISM_7TM"/>
    <property type="match status" value="1"/>
</dbReference>
<dbReference type="Gene3D" id="3.30.70.270">
    <property type="match status" value="1"/>
</dbReference>
<dbReference type="RefSeq" id="WP_113893090.1">
    <property type="nucleotide sequence ID" value="NZ_JANJGA010000004.1"/>
</dbReference>
<protein>
    <recommendedName>
        <fullName evidence="1">diguanylate cyclase</fullName>
        <ecNumber evidence="1">2.7.7.65</ecNumber>
    </recommendedName>
</protein>
<keyword evidence="3" id="KW-0812">Transmembrane</keyword>
<proteinExistence type="predicted"/>
<dbReference type="PROSITE" id="PS50887">
    <property type="entry name" value="GGDEF"/>
    <property type="match status" value="1"/>
</dbReference>
<feature type="transmembrane region" description="Helical" evidence="3">
    <location>
        <begin position="203"/>
        <end position="227"/>
    </location>
</feature>
<dbReference type="NCBIfam" id="TIGR00254">
    <property type="entry name" value="GGDEF"/>
    <property type="match status" value="1"/>
</dbReference>
<sequence length="550" mass="64447">MFKIILFISLFINYLFAFESNQIDLSLSKWEYRWGDSTFSNNTPIWTLEQDNKEWKEILFPSNPPNRNNQTNVWYRVKLPNNLPNDANLYIFSTDLIMEVYLEDKKIYQFGTFNVQGKGKFEGWPWHLIPLDNEAQNKYLYFRVFSNYLDIGLWGEILIDSKGNIYKKLLDYDIPKIIIGSISIFVSILFLLTFFSKFRSKELLILGLLFLSQALNVFCSVKILKLYFDFPLLYQYILAFSYFFFPLGITYFMDKTISFKTPFNLIRKIWQVHFLYLIIAFFGSIFGLFTLTSSYKYFDILYNLITLPILTIFIIYFFIKGDKKIKIITFSFFIISLYWVYSTLIALGVVPWEEYPSDIVILICLLLLAFSMIDRLNYTKELELAKEELTKLSKIDFLTKLNNRNEIDSVLGISESIFKRFKDNFSVILLDLDDFKYVNDTYGHLEGDKVLISIASILTKSTRDIDIVGRWGGEEFIIICPKTSQKEAIVLAEKLKNKISNFDFGIVGKKTASFGVSGFREDDNLNELLLRADKALYCAKEKGKNRVEEF</sequence>
<feature type="transmembrane region" description="Helical" evidence="3">
    <location>
        <begin position="233"/>
        <end position="253"/>
    </location>
</feature>
<dbReference type="Proteomes" id="UP000252669">
    <property type="component" value="Unassembled WGS sequence"/>
</dbReference>
<keyword evidence="3" id="KW-1133">Transmembrane helix</keyword>
<dbReference type="GO" id="GO:0043709">
    <property type="term" value="P:cell adhesion involved in single-species biofilm formation"/>
    <property type="evidence" value="ECO:0007669"/>
    <property type="project" value="TreeGrafter"/>
</dbReference>
<dbReference type="EC" id="2.7.7.65" evidence="1"/>
<evidence type="ECO:0000256" key="1">
    <source>
        <dbReference type="ARBA" id="ARBA00012528"/>
    </source>
</evidence>
<evidence type="ECO:0000313" key="5">
    <source>
        <dbReference type="EMBL" id="RBQ29823.1"/>
    </source>
</evidence>
<dbReference type="SUPFAM" id="SSF55073">
    <property type="entry name" value="Nucleotide cyclase"/>
    <property type="match status" value="1"/>
</dbReference>
<evidence type="ECO:0000256" key="3">
    <source>
        <dbReference type="SAM" id="Phobius"/>
    </source>
</evidence>
<feature type="transmembrane region" description="Helical" evidence="3">
    <location>
        <begin position="330"/>
        <end position="349"/>
    </location>
</feature>
<name>A0A366MVD2_9BACT</name>
<dbReference type="EMBL" id="PDKB01000003">
    <property type="protein sequence ID" value="RBQ29823.1"/>
    <property type="molecule type" value="Genomic_DNA"/>
</dbReference>
<evidence type="ECO:0000256" key="2">
    <source>
        <dbReference type="ARBA" id="ARBA00034247"/>
    </source>
</evidence>
<feature type="domain" description="GGDEF" evidence="4">
    <location>
        <begin position="423"/>
        <end position="550"/>
    </location>
</feature>
<gene>
    <name evidence="5" type="ORF">CRU91_02545</name>
</gene>
<reference evidence="5 6" key="1">
    <citation type="submission" date="2017-10" db="EMBL/GenBank/DDBJ databases">
        <title>Genomics of the genus Arcobacter.</title>
        <authorList>
            <person name="Perez-Cataluna A."/>
            <person name="Figueras M.J."/>
        </authorList>
    </citation>
    <scope>NUCLEOTIDE SEQUENCE [LARGE SCALE GENOMIC DNA]</scope>
    <source>
        <strain evidence="5 6">CECT 9230</strain>
    </source>
</reference>
<keyword evidence="3" id="KW-0472">Membrane</keyword>
<feature type="transmembrane region" description="Helical" evidence="3">
    <location>
        <begin position="274"/>
        <end position="294"/>
    </location>
</feature>
<comment type="caution">
    <text evidence="5">The sequence shown here is derived from an EMBL/GenBank/DDBJ whole genome shotgun (WGS) entry which is preliminary data.</text>
</comment>
<dbReference type="FunFam" id="3.30.70.270:FF:000001">
    <property type="entry name" value="Diguanylate cyclase domain protein"/>
    <property type="match status" value="1"/>
</dbReference>
<accession>A0A366MVD2</accession>
<dbReference type="InterPro" id="IPR050469">
    <property type="entry name" value="Diguanylate_Cyclase"/>
</dbReference>
<evidence type="ECO:0000313" key="6">
    <source>
        <dbReference type="Proteomes" id="UP000252669"/>
    </source>
</evidence>
<dbReference type="GO" id="GO:0052621">
    <property type="term" value="F:diguanylate cyclase activity"/>
    <property type="evidence" value="ECO:0007669"/>
    <property type="project" value="UniProtKB-EC"/>
</dbReference>
<dbReference type="InterPro" id="IPR000160">
    <property type="entry name" value="GGDEF_dom"/>
</dbReference>
<dbReference type="Pfam" id="PF00990">
    <property type="entry name" value="GGDEF"/>
    <property type="match status" value="1"/>
</dbReference>
<keyword evidence="6" id="KW-1185">Reference proteome</keyword>
<dbReference type="GO" id="GO:1902201">
    <property type="term" value="P:negative regulation of bacterial-type flagellum-dependent cell motility"/>
    <property type="evidence" value="ECO:0007669"/>
    <property type="project" value="TreeGrafter"/>
</dbReference>
<dbReference type="PANTHER" id="PTHR45138:SF9">
    <property type="entry name" value="DIGUANYLATE CYCLASE DGCM-RELATED"/>
    <property type="match status" value="1"/>
</dbReference>